<organism evidence="1 4">
    <name type="scientific">Leptospira adleri</name>
    <dbReference type="NCBI Taxonomy" id="2023186"/>
    <lineage>
        <taxon>Bacteria</taxon>
        <taxon>Pseudomonadati</taxon>
        <taxon>Spirochaetota</taxon>
        <taxon>Spirochaetia</taxon>
        <taxon>Leptospirales</taxon>
        <taxon>Leptospiraceae</taxon>
        <taxon>Leptospira</taxon>
    </lineage>
</organism>
<protein>
    <submittedName>
        <fullName evidence="1">Uncharacterized protein</fullName>
    </submittedName>
</protein>
<evidence type="ECO:0000313" key="4">
    <source>
        <dbReference type="Proteomes" id="UP000232188"/>
    </source>
</evidence>
<comment type="caution">
    <text evidence="1">The sequence shown here is derived from an EMBL/GenBank/DDBJ whole genome shotgun (WGS) entry which is preliminary data.</text>
</comment>
<gene>
    <name evidence="2" type="ORF">CH376_11095</name>
    <name evidence="1" type="ORF">CH380_19075</name>
</gene>
<dbReference type="AlphaFoldDB" id="A0A2M9YJC6"/>
<accession>A0A2M9YJC6</accession>
<proteinExistence type="predicted"/>
<dbReference type="Proteomes" id="UP000232188">
    <property type="component" value="Unassembled WGS sequence"/>
</dbReference>
<evidence type="ECO:0000313" key="2">
    <source>
        <dbReference type="EMBL" id="PJZ61947.1"/>
    </source>
</evidence>
<evidence type="ECO:0000313" key="3">
    <source>
        <dbReference type="Proteomes" id="UP000232149"/>
    </source>
</evidence>
<dbReference type="EMBL" id="NPDV01000022">
    <property type="protein sequence ID" value="PJZ51637.1"/>
    <property type="molecule type" value="Genomic_DNA"/>
</dbReference>
<name>A0A2M9YJC6_9LEPT</name>
<dbReference type="EMBL" id="NPDU01000024">
    <property type="protein sequence ID" value="PJZ61947.1"/>
    <property type="molecule type" value="Genomic_DNA"/>
</dbReference>
<evidence type="ECO:0000313" key="1">
    <source>
        <dbReference type="EMBL" id="PJZ51637.1"/>
    </source>
</evidence>
<sequence>MQPIIDGLSDLKKFDLYESILQILTTENRAFKSNISGVIDLLASVGVETEKFKAEHWTEFAEKIIKSVNTDAFDRLSSGIEGILHQTTDKKTKLSLWSSAIDSFLAELAH</sequence>
<dbReference type="Proteomes" id="UP000232149">
    <property type="component" value="Unassembled WGS sequence"/>
</dbReference>
<keyword evidence="3" id="KW-1185">Reference proteome</keyword>
<reference evidence="3 4" key="1">
    <citation type="submission" date="2017-07" db="EMBL/GenBank/DDBJ databases">
        <title>Leptospira spp. isolated from tropical soils.</title>
        <authorList>
            <person name="Thibeaux R."/>
            <person name="Iraola G."/>
            <person name="Ferres I."/>
            <person name="Bierque E."/>
            <person name="Girault D."/>
            <person name="Soupe-Gilbert M.-E."/>
            <person name="Picardeau M."/>
            <person name="Goarant C."/>
        </authorList>
    </citation>
    <scope>NUCLEOTIDE SEQUENCE [LARGE SCALE GENOMIC DNA]</scope>
    <source>
        <strain evidence="1 4">FH2-B-C1</strain>
        <strain evidence="2 3">FH2-B-D1</strain>
    </source>
</reference>